<dbReference type="AlphaFoldDB" id="A0A8H3EID6"/>
<dbReference type="CDD" id="cd01823">
    <property type="entry name" value="SEST_like"/>
    <property type="match status" value="1"/>
</dbReference>
<dbReference type="GO" id="GO:0006629">
    <property type="term" value="P:lipid metabolic process"/>
    <property type="evidence" value="ECO:0007669"/>
    <property type="project" value="TreeGrafter"/>
</dbReference>
<feature type="domain" description="SGNH hydrolase-type esterase" evidence="1">
    <location>
        <begin position="9"/>
        <end position="228"/>
    </location>
</feature>
<dbReference type="SUPFAM" id="SSF52266">
    <property type="entry name" value="SGNH hydrolase"/>
    <property type="match status" value="1"/>
</dbReference>
<evidence type="ECO:0000259" key="1">
    <source>
        <dbReference type="Pfam" id="PF13472"/>
    </source>
</evidence>
<sequence>MAKPLRIVALGSSFAAGPGITPIEDTIATRSARNYAHIVAERLQAKLDDRSASGATLCHVLDERQKFFTTSLSPQLHTLDADVVFLTAGGNDIGYSLGMIRDSVLPFLGTLNYQVDLDARLAAVVKRVKELAPKAKMYLVEYLTVFGSDRTDVLNAERVRHYQKQAEHLARTYKKVADRYENVEVIKMSSLSFDHGVGSQTPWVTGFSWSMFWHGIVPYHPNREGHEAVAEAILAAMNKSG</sequence>
<dbReference type="OrthoDB" id="21678at2759"/>
<gene>
    <name evidence="2" type="ORF">GOMPHAMPRED_003394</name>
</gene>
<organism evidence="2 3">
    <name type="scientific">Gomphillus americanus</name>
    <dbReference type="NCBI Taxonomy" id="1940652"/>
    <lineage>
        <taxon>Eukaryota</taxon>
        <taxon>Fungi</taxon>
        <taxon>Dikarya</taxon>
        <taxon>Ascomycota</taxon>
        <taxon>Pezizomycotina</taxon>
        <taxon>Lecanoromycetes</taxon>
        <taxon>OSLEUM clade</taxon>
        <taxon>Ostropomycetidae</taxon>
        <taxon>Ostropales</taxon>
        <taxon>Graphidaceae</taxon>
        <taxon>Gomphilloideae</taxon>
        <taxon>Gomphillus</taxon>
    </lineage>
</organism>
<dbReference type="Gene3D" id="3.40.50.1110">
    <property type="entry name" value="SGNH hydrolase"/>
    <property type="match status" value="1"/>
</dbReference>
<reference evidence="2" key="1">
    <citation type="submission" date="2021-03" db="EMBL/GenBank/DDBJ databases">
        <authorList>
            <person name="Tagirdzhanova G."/>
        </authorList>
    </citation>
    <scope>NUCLEOTIDE SEQUENCE</scope>
</reference>
<dbReference type="InterPro" id="IPR013830">
    <property type="entry name" value="SGNH_hydro"/>
</dbReference>
<keyword evidence="3" id="KW-1185">Reference proteome</keyword>
<dbReference type="GO" id="GO:0016788">
    <property type="term" value="F:hydrolase activity, acting on ester bonds"/>
    <property type="evidence" value="ECO:0007669"/>
    <property type="project" value="InterPro"/>
</dbReference>
<accession>A0A8H3EID6</accession>
<dbReference type="EMBL" id="CAJPDQ010000002">
    <property type="protein sequence ID" value="CAF9905868.1"/>
    <property type="molecule type" value="Genomic_DNA"/>
</dbReference>
<evidence type="ECO:0000313" key="3">
    <source>
        <dbReference type="Proteomes" id="UP000664169"/>
    </source>
</evidence>
<dbReference type="Proteomes" id="UP000664169">
    <property type="component" value="Unassembled WGS sequence"/>
</dbReference>
<evidence type="ECO:0000313" key="2">
    <source>
        <dbReference type="EMBL" id="CAF9905868.1"/>
    </source>
</evidence>
<dbReference type="PANTHER" id="PTHR37981:SF1">
    <property type="entry name" value="SGNH HYDROLASE-TYPE ESTERASE DOMAIN-CONTAINING PROTEIN"/>
    <property type="match status" value="1"/>
</dbReference>
<dbReference type="InterPro" id="IPR036514">
    <property type="entry name" value="SGNH_hydro_sf"/>
</dbReference>
<name>A0A8H3EID6_9LECA</name>
<dbReference type="InterPro" id="IPR037460">
    <property type="entry name" value="SEST-like"/>
</dbReference>
<protein>
    <recommendedName>
        <fullName evidence="1">SGNH hydrolase-type esterase domain-containing protein</fullName>
    </recommendedName>
</protein>
<proteinExistence type="predicted"/>
<dbReference type="Pfam" id="PF13472">
    <property type="entry name" value="Lipase_GDSL_2"/>
    <property type="match status" value="1"/>
</dbReference>
<comment type="caution">
    <text evidence="2">The sequence shown here is derived from an EMBL/GenBank/DDBJ whole genome shotgun (WGS) entry which is preliminary data.</text>
</comment>
<dbReference type="PANTHER" id="PTHR37981">
    <property type="entry name" value="LIPASE 2"/>
    <property type="match status" value="1"/>
</dbReference>